<protein>
    <recommendedName>
        <fullName evidence="1">ATP-dependent DNA helicase</fullName>
        <ecNumber evidence="1">5.6.2.3</ecNumber>
    </recommendedName>
</protein>
<dbReference type="GO" id="GO:0000723">
    <property type="term" value="P:telomere maintenance"/>
    <property type="evidence" value="ECO:0007669"/>
    <property type="project" value="InterPro"/>
</dbReference>
<comment type="caution">
    <text evidence="3">The sequence shown here is derived from an EMBL/GenBank/DDBJ whole genome shotgun (WGS) entry which is preliminary data.</text>
</comment>
<dbReference type="GO" id="GO:0016787">
    <property type="term" value="F:hydrolase activity"/>
    <property type="evidence" value="ECO:0007669"/>
    <property type="project" value="UniProtKB-KW"/>
</dbReference>
<evidence type="ECO:0000313" key="4">
    <source>
        <dbReference type="Proteomes" id="UP000824120"/>
    </source>
</evidence>
<feature type="domain" description="DNA helicase Pif1-like DEAD-box helicase" evidence="2">
    <location>
        <begin position="2"/>
        <end position="148"/>
    </location>
</feature>
<keyword evidence="4" id="KW-1185">Reference proteome</keyword>
<comment type="catalytic activity">
    <reaction evidence="1">
        <text>ATP + H2O = ADP + phosphate + H(+)</text>
        <dbReference type="Rhea" id="RHEA:13065"/>
        <dbReference type="ChEBI" id="CHEBI:15377"/>
        <dbReference type="ChEBI" id="CHEBI:15378"/>
        <dbReference type="ChEBI" id="CHEBI:30616"/>
        <dbReference type="ChEBI" id="CHEBI:43474"/>
        <dbReference type="ChEBI" id="CHEBI:456216"/>
        <dbReference type="EC" id="5.6.2.3"/>
    </reaction>
</comment>
<dbReference type="PANTHER" id="PTHR10492:SF94">
    <property type="entry name" value="ATP-DEPENDENT DNA HELICASE"/>
    <property type="match status" value="1"/>
</dbReference>
<keyword evidence="1" id="KW-0347">Helicase</keyword>
<dbReference type="PANTHER" id="PTHR10492">
    <property type="match status" value="1"/>
</dbReference>
<dbReference type="EMBL" id="JACXVP010000001">
    <property type="protein sequence ID" value="KAG5630680.1"/>
    <property type="molecule type" value="Genomic_DNA"/>
</dbReference>
<keyword evidence="1" id="KW-0233">DNA recombination</keyword>
<evidence type="ECO:0000259" key="2">
    <source>
        <dbReference type="Pfam" id="PF05970"/>
    </source>
</evidence>
<dbReference type="Pfam" id="PF05970">
    <property type="entry name" value="PIF1"/>
    <property type="match status" value="1"/>
</dbReference>
<dbReference type="GO" id="GO:0043139">
    <property type="term" value="F:5'-3' DNA helicase activity"/>
    <property type="evidence" value="ECO:0007669"/>
    <property type="project" value="UniProtKB-EC"/>
</dbReference>
<keyword evidence="1" id="KW-0234">DNA repair</keyword>
<evidence type="ECO:0000256" key="1">
    <source>
        <dbReference type="RuleBase" id="RU363044"/>
    </source>
</evidence>
<dbReference type="InterPro" id="IPR027417">
    <property type="entry name" value="P-loop_NTPase"/>
</dbReference>
<dbReference type="AlphaFoldDB" id="A0A9J6B1Y5"/>
<dbReference type="EC" id="5.6.2.3" evidence="1"/>
<name>A0A9J6B1Y5_SOLCO</name>
<dbReference type="InterPro" id="IPR010285">
    <property type="entry name" value="DNA_helicase_pif1-like_DEAD"/>
</dbReference>
<organism evidence="3 4">
    <name type="scientific">Solanum commersonii</name>
    <name type="common">Commerson's wild potato</name>
    <name type="synonym">Commerson's nightshade</name>
    <dbReference type="NCBI Taxonomy" id="4109"/>
    <lineage>
        <taxon>Eukaryota</taxon>
        <taxon>Viridiplantae</taxon>
        <taxon>Streptophyta</taxon>
        <taxon>Embryophyta</taxon>
        <taxon>Tracheophyta</taxon>
        <taxon>Spermatophyta</taxon>
        <taxon>Magnoliopsida</taxon>
        <taxon>eudicotyledons</taxon>
        <taxon>Gunneridae</taxon>
        <taxon>Pentapetalae</taxon>
        <taxon>asterids</taxon>
        <taxon>lamiids</taxon>
        <taxon>Solanales</taxon>
        <taxon>Solanaceae</taxon>
        <taxon>Solanoideae</taxon>
        <taxon>Solaneae</taxon>
        <taxon>Solanum</taxon>
    </lineage>
</organism>
<keyword evidence="1" id="KW-0227">DNA damage</keyword>
<dbReference type="OrthoDB" id="1918649at2759"/>
<dbReference type="SUPFAM" id="SSF52540">
    <property type="entry name" value="P-loop containing nucleoside triphosphate hydrolases"/>
    <property type="match status" value="1"/>
</dbReference>
<dbReference type="GO" id="GO:0006310">
    <property type="term" value="P:DNA recombination"/>
    <property type="evidence" value="ECO:0007669"/>
    <property type="project" value="UniProtKB-KW"/>
</dbReference>
<proteinExistence type="inferred from homology"/>
<reference evidence="3 4" key="1">
    <citation type="submission" date="2020-09" db="EMBL/GenBank/DDBJ databases">
        <title>De no assembly of potato wild relative species, Solanum commersonii.</title>
        <authorList>
            <person name="Cho K."/>
        </authorList>
    </citation>
    <scope>NUCLEOTIDE SEQUENCE [LARGE SCALE GENOMIC DNA]</scope>
    <source>
        <strain evidence="3">LZ3.2</strain>
        <tissue evidence="3">Leaf</tissue>
    </source>
</reference>
<gene>
    <name evidence="3" type="ORF">H5410_002397</name>
</gene>
<dbReference type="Proteomes" id="UP000824120">
    <property type="component" value="Chromosome 1"/>
</dbReference>
<sequence length="265" mass="30027">MIALAYATNGVAATILPGGRTTHSRFGIPLQADEIAMTNMSKQGGRAKLIRQEKLIIWDEAPMAKRHIIETVDRSFRDIMDSDIPFGGKVMVFGGDFHQVLPVVPKSTCAEMVNTSLVRSYLWPLMEKIQLSTNMRARADTKQMTVQQTQHSNPEETLIREIFPVLQENYRSADYITEHAILASRNELVDNLNEMLIGKFPGATKTYISFDSAEDDTNNYYQEEYLNTLTPNGLPPHSAKRKCPNHAAEKSRPLKWIMQWESLNL</sequence>
<comment type="similarity">
    <text evidence="1">Belongs to the helicase family.</text>
</comment>
<dbReference type="Gene3D" id="3.40.50.300">
    <property type="entry name" value="P-loop containing nucleotide triphosphate hydrolases"/>
    <property type="match status" value="1"/>
</dbReference>
<keyword evidence="1" id="KW-0547">Nucleotide-binding</keyword>
<dbReference type="GO" id="GO:0006281">
    <property type="term" value="P:DNA repair"/>
    <property type="evidence" value="ECO:0007669"/>
    <property type="project" value="UniProtKB-KW"/>
</dbReference>
<keyword evidence="1" id="KW-0067">ATP-binding</keyword>
<accession>A0A9J6B1Y5</accession>
<dbReference type="GO" id="GO:0005524">
    <property type="term" value="F:ATP binding"/>
    <property type="evidence" value="ECO:0007669"/>
    <property type="project" value="UniProtKB-KW"/>
</dbReference>
<keyword evidence="1" id="KW-0378">Hydrolase</keyword>
<evidence type="ECO:0000313" key="3">
    <source>
        <dbReference type="EMBL" id="KAG5630680.1"/>
    </source>
</evidence>
<comment type="cofactor">
    <cofactor evidence="1">
        <name>Mg(2+)</name>
        <dbReference type="ChEBI" id="CHEBI:18420"/>
    </cofactor>
</comment>